<dbReference type="Pfam" id="PF07686">
    <property type="entry name" value="V-set"/>
    <property type="match status" value="1"/>
</dbReference>
<evidence type="ECO:0000256" key="12">
    <source>
        <dbReference type="SAM" id="SignalP"/>
    </source>
</evidence>
<feature type="domain" description="Ig-like" evidence="13">
    <location>
        <begin position="193"/>
        <end position="303"/>
    </location>
</feature>
<evidence type="ECO:0000256" key="8">
    <source>
        <dbReference type="ARBA" id="ARBA00023170"/>
    </source>
</evidence>
<evidence type="ECO:0000256" key="4">
    <source>
        <dbReference type="ARBA" id="ARBA00022729"/>
    </source>
</evidence>
<dbReference type="InterPro" id="IPR051713">
    <property type="entry name" value="T-cell_Activation_Regulation"/>
</dbReference>
<comment type="subcellular location">
    <subcellularLocation>
        <location evidence="1">Cell membrane</location>
        <topology evidence="1">Single-pass type I membrane protein</topology>
    </subcellularLocation>
</comment>
<evidence type="ECO:0000256" key="1">
    <source>
        <dbReference type="ARBA" id="ARBA00004251"/>
    </source>
</evidence>
<dbReference type="GO" id="GO:0071222">
    <property type="term" value="P:cellular response to lipopolysaccharide"/>
    <property type="evidence" value="ECO:0007669"/>
    <property type="project" value="TreeGrafter"/>
</dbReference>
<dbReference type="InterPro" id="IPR013106">
    <property type="entry name" value="Ig_V-set"/>
</dbReference>
<keyword evidence="15" id="KW-1185">Reference proteome</keyword>
<evidence type="ECO:0000256" key="3">
    <source>
        <dbReference type="ARBA" id="ARBA00022692"/>
    </source>
</evidence>
<dbReference type="AlphaFoldDB" id="A0A3Q1JHV8"/>
<dbReference type="PANTHER" id="PTHR25466:SF14">
    <property type="entry name" value="BUTYROPHILIN SUBFAMILY 2 MEMBER A2-LIKE-RELATED"/>
    <property type="match status" value="1"/>
</dbReference>
<feature type="signal peptide" evidence="12">
    <location>
        <begin position="1"/>
        <end position="22"/>
    </location>
</feature>
<dbReference type="SMART" id="SM00409">
    <property type="entry name" value="IG"/>
    <property type="match status" value="2"/>
</dbReference>
<reference evidence="14" key="2">
    <citation type="submission" date="2025-08" db="UniProtKB">
        <authorList>
            <consortium name="Ensembl"/>
        </authorList>
    </citation>
    <scope>IDENTIFICATION</scope>
</reference>
<dbReference type="InterPro" id="IPR007110">
    <property type="entry name" value="Ig-like_dom"/>
</dbReference>
<dbReference type="PROSITE" id="PS50835">
    <property type="entry name" value="IG_LIKE"/>
    <property type="match status" value="2"/>
</dbReference>
<feature type="transmembrane region" description="Helical" evidence="11">
    <location>
        <begin position="317"/>
        <end position="341"/>
    </location>
</feature>
<evidence type="ECO:0000256" key="5">
    <source>
        <dbReference type="ARBA" id="ARBA00022989"/>
    </source>
</evidence>
<accession>A0A3Q1JHV8</accession>
<keyword evidence="7" id="KW-1015">Disulfide bond</keyword>
<evidence type="ECO:0000256" key="10">
    <source>
        <dbReference type="ARBA" id="ARBA00023319"/>
    </source>
</evidence>
<feature type="domain" description="Ig-like" evidence="13">
    <location>
        <begin position="36"/>
        <end position="128"/>
    </location>
</feature>
<keyword evidence="2" id="KW-1003">Cell membrane</keyword>
<protein>
    <recommendedName>
        <fullName evidence="13">Ig-like domain-containing protein</fullName>
    </recommendedName>
</protein>
<dbReference type="InterPro" id="IPR036179">
    <property type="entry name" value="Ig-like_dom_sf"/>
</dbReference>
<keyword evidence="8" id="KW-0675">Receptor</keyword>
<organism evidence="14 15">
    <name type="scientific">Anabas testudineus</name>
    <name type="common">Climbing perch</name>
    <name type="synonym">Anthias testudineus</name>
    <dbReference type="NCBI Taxonomy" id="64144"/>
    <lineage>
        <taxon>Eukaryota</taxon>
        <taxon>Metazoa</taxon>
        <taxon>Chordata</taxon>
        <taxon>Craniata</taxon>
        <taxon>Vertebrata</taxon>
        <taxon>Euteleostomi</taxon>
        <taxon>Actinopterygii</taxon>
        <taxon>Neopterygii</taxon>
        <taxon>Teleostei</taxon>
        <taxon>Neoteleostei</taxon>
        <taxon>Acanthomorphata</taxon>
        <taxon>Anabantaria</taxon>
        <taxon>Anabantiformes</taxon>
        <taxon>Anabantoidei</taxon>
        <taxon>Anabantidae</taxon>
        <taxon>Anabas</taxon>
    </lineage>
</organism>
<dbReference type="InterPro" id="IPR013783">
    <property type="entry name" value="Ig-like_fold"/>
</dbReference>
<dbReference type="GO" id="GO:0007166">
    <property type="term" value="P:cell surface receptor signaling pathway"/>
    <property type="evidence" value="ECO:0007669"/>
    <property type="project" value="TreeGrafter"/>
</dbReference>
<name>A0A3Q1JHV8_ANATE</name>
<sequence length="369" mass="41606">MISLSLCLLLFFVLCLKTVVRGDTDVSCEFMESCMLPCSFQGGTDPVIHWFLLNRKELHVHSYYRNQDQLSLQDQHFKGRTSLFKDQISRGNASLQLTGVKVQDQGRYRCFTSTVTGDKDSFMNLKVDAPVNKVDIHQVENSITCSSEGIYPEPELTWSTNPPFNMTFNTPTRVQQTEQQLYNISSSLILSDPGTDVVYSCTISTRRNKRRAALFSVSGSSRETSVLCTSSNISLTDFSLVWRFNHHQTILNQSNGNRTVSEEWRQHVKSVSESGSLMLQDVTKKQEGTYTCELSSAEETYISNTSLKILKGGQTTVLVIIISVVVGLMLAAGSAALLVYYKKRGLINLKKCTRDNVRNVEEKNTRRRM</sequence>
<evidence type="ECO:0000313" key="15">
    <source>
        <dbReference type="Proteomes" id="UP000265040"/>
    </source>
</evidence>
<dbReference type="GO" id="GO:0042102">
    <property type="term" value="P:positive regulation of T cell proliferation"/>
    <property type="evidence" value="ECO:0007669"/>
    <property type="project" value="TreeGrafter"/>
</dbReference>
<reference evidence="14" key="3">
    <citation type="submission" date="2025-09" db="UniProtKB">
        <authorList>
            <consortium name="Ensembl"/>
        </authorList>
    </citation>
    <scope>IDENTIFICATION</scope>
</reference>
<dbReference type="Pfam" id="PF22705">
    <property type="entry name" value="C2-set_3"/>
    <property type="match status" value="1"/>
</dbReference>
<keyword evidence="9" id="KW-0325">Glycoprotein</keyword>
<evidence type="ECO:0000313" key="14">
    <source>
        <dbReference type="Ensembl" id="ENSATEP00000030369.3"/>
    </source>
</evidence>
<proteinExistence type="predicted"/>
<evidence type="ECO:0000256" key="9">
    <source>
        <dbReference type="ARBA" id="ARBA00023180"/>
    </source>
</evidence>
<keyword evidence="4 12" id="KW-0732">Signal</keyword>
<dbReference type="Gene3D" id="2.60.40.10">
    <property type="entry name" value="Immunoglobulins"/>
    <property type="match status" value="3"/>
</dbReference>
<dbReference type="InterPro" id="IPR003599">
    <property type="entry name" value="Ig_sub"/>
</dbReference>
<keyword evidence="6 11" id="KW-0472">Membrane</keyword>
<evidence type="ECO:0000256" key="6">
    <source>
        <dbReference type="ARBA" id="ARBA00023136"/>
    </source>
</evidence>
<dbReference type="Proteomes" id="UP000265040">
    <property type="component" value="Chromosome 2"/>
</dbReference>
<feature type="chain" id="PRO_5043478700" description="Ig-like domain-containing protein" evidence="12">
    <location>
        <begin position="23"/>
        <end position="369"/>
    </location>
</feature>
<dbReference type="GO" id="GO:0009897">
    <property type="term" value="C:external side of plasma membrane"/>
    <property type="evidence" value="ECO:0007669"/>
    <property type="project" value="TreeGrafter"/>
</dbReference>
<dbReference type="FunFam" id="2.60.40.10:FF:000142">
    <property type="entry name" value="V-set domain-containing T-cell activation inhibitor 1"/>
    <property type="match status" value="1"/>
</dbReference>
<evidence type="ECO:0000259" key="13">
    <source>
        <dbReference type="PROSITE" id="PS50835"/>
    </source>
</evidence>
<dbReference type="PANTHER" id="PTHR25466">
    <property type="entry name" value="T-LYMPHOCYTE ACTIVATION ANTIGEN"/>
    <property type="match status" value="1"/>
</dbReference>
<evidence type="ECO:0000256" key="11">
    <source>
        <dbReference type="SAM" id="Phobius"/>
    </source>
</evidence>
<dbReference type="Ensembl" id="ENSATET00000030828.3">
    <property type="protein sequence ID" value="ENSATEP00000030369.3"/>
    <property type="gene ID" value="ENSATEG00000033404.1"/>
</dbReference>
<dbReference type="GO" id="GO:0006955">
    <property type="term" value="P:immune response"/>
    <property type="evidence" value="ECO:0007669"/>
    <property type="project" value="TreeGrafter"/>
</dbReference>
<keyword evidence="10" id="KW-0393">Immunoglobulin domain</keyword>
<reference evidence="14" key="1">
    <citation type="submission" date="2021-04" db="EMBL/GenBank/DDBJ databases">
        <authorList>
            <consortium name="Wellcome Sanger Institute Data Sharing"/>
        </authorList>
    </citation>
    <scope>NUCLEOTIDE SEQUENCE [LARGE SCALE GENOMIC DNA]</scope>
</reference>
<dbReference type="STRING" id="64144.ENSATEP00000030369"/>
<keyword evidence="3 11" id="KW-0812">Transmembrane</keyword>
<dbReference type="GeneTree" id="ENSGT00940000163670"/>
<dbReference type="GO" id="GO:0042130">
    <property type="term" value="P:negative regulation of T cell proliferation"/>
    <property type="evidence" value="ECO:0007669"/>
    <property type="project" value="TreeGrafter"/>
</dbReference>
<dbReference type="SUPFAM" id="SSF48726">
    <property type="entry name" value="Immunoglobulin"/>
    <property type="match status" value="3"/>
</dbReference>
<dbReference type="GO" id="GO:0031295">
    <property type="term" value="P:T cell costimulation"/>
    <property type="evidence" value="ECO:0007669"/>
    <property type="project" value="TreeGrafter"/>
</dbReference>
<dbReference type="InterPro" id="IPR053896">
    <property type="entry name" value="BTN3A2-like_Ig-C"/>
</dbReference>
<evidence type="ECO:0000256" key="7">
    <source>
        <dbReference type="ARBA" id="ARBA00023157"/>
    </source>
</evidence>
<dbReference type="SMART" id="SM00406">
    <property type="entry name" value="IGv"/>
    <property type="match status" value="2"/>
</dbReference>
<keyword evidence="5 11" id="KW-1133">Transmembrane helix</keyword>
<evidence type="ECO:0000256" key="2">
    <source>
        <dbReference type="ARBA" id="ARBA00022475"/>
    </source>
</evidence>